<reference evidence="3" key="1">
    <citation type="submission" date="2018-05" db="EMBL/GenBank/DDBJ databases">
        <authorList>
            <person name="Li X."/>
        </authorList>
    </citation>
    <scope>NUCLEOTIDE SEQUENCE [LARGE SCALE GENOMIC DNA]</scope>
    <source>
        <strain evidence="3">YIM 73061</strain>
    </source>
</reference>
<dbReference type="SUPFAM" id="SSF46785">
    <property type="entry name" value="Winged helix' DNA-binding domain"/>
    <property type="match status" value="1"/>
</dbReference>
<dbReference type="NCBIfam" id="NF033788">
    <property type="entry name" value="HTH_metalloreg"/>
    <property type="match status" value="1"/>
</dbReference>
<keyword evidence="3" id="KW-1185">Reference proteome</keyword>
<feature type="domain" description="HTH arsR-type" evidence="1">
    <location>
        <begin position="1"/>
        <end position="93"/>
    </location>
</feature>
<dbReference type="PRINTS" id="PR00778">
    <property type="entry name" value="HTHARSR"/>
</dbReference>
<dbReference type="Proteomes" id="UP000249725">
    <property type="component" value="Unassembled WGS sequence"/>
</dbReference>
<dbReference type="SMART" id="SM00418">
    <property type="entry name" value="HTH_ARSR"/>
    <property type="match status" value="1"/>
</dbReference>
<dbReference type="Pfam" id="PF12840">
    <property type="entry name" value="HTH_20"/>
    <property type="match status" value="1"/>
</dbReference>
<accession>A0A328ADE6</accession>
<dbReference type="InterPro" id="IPR001845">
    <property type="entry name" value="HTH_ArsR_DNA-bd_dom"/>
</dbReference>
<evidence type="ECO:0000313" key="3">
    <source>
        <dbReference type="Proteomes" id="UP000249725"/>
    </source>
</evidence>
<protein>
    <submittedName>
        <fullName evidence="2">Transcriptional regulator</fullName>
    </submittedName>
</protein>
<evidence type="ECO:0000259" key="1">
    <source>
        <dbReference type="PROSITE" id="PS50987"/>
    </source>
</evidence>
<sequence>MEAQSEIDRILQALGDPTRRAILARLGEGPQSISGLAEPLGVSLTAVSQHLQILQDCGLAQSRKVGRVRSCRIDTQGFRTLENWIRDQRSVWEQRLDRLGDIAAED</sequence>
<dbReference type="PROSITE" id="PS50987">
    <property type="entry name" value="HTH_ARSR_2"/>
    <property type="match status" value="1"/>
</dbReference>
<dbReference type="EMBL" id="QFYR01000002">
    <property type="protein sequence ID" value="RAK52853.1"/>
    <property type="molecule type" value="Genomic_DNA"/>
</dbReference>
<proteinExistence type="predicted"/>
<dbReference type="OrthoDB" id="7391478at2"/>
<dbReference type="Gene3D" id="1.10.10.10">
    <property type="entry name" value="Winged helix-like DNA-binding domain superfamily/Winged helix DNA-binding domain"/>
    <property type="match status" value="1"/>
</dbReference>
<comment type="caution">
    <text evidence="2">The sequence shown here is derived from an EMBL/GenBank/DDBJ whole genome shotgun (WGS) entry which is preliminary data.</text>
</comment>
<evidence type="ECO:0000313" key="2">
    <source>
        <dbReference type="EMBL" id="RAK52853.1"/>
    </source>
</evidence>
<gene>
    <name evidence="2" type="ORF">DJ018_11785</name>
</gene>
<dbReference type="InterPro" id="IPR036388">
    <property type="entry name" value="WH-like_DNA-bd_sf"/>
</dbReference>
<dbReference type="PANTHER" id="PTHR38600:SF1">
    <property type="entry name" value="TRANSCRIPTIONAL REGULATORY PROTEIN"/>
    <property type="match status" value="1"/>
</dbReference>
<organism evidence="2 3">
    <name type="scientific">Phenylobacterium deserti</name>
    <dbReference type="NCBI Taxonomy" id="1914756"/>
    <lineage>
        <taxon>Bacteria</taxon>
        <taxon>Pseudomonadati</taxon>
        <taxon>Pseudomonadota</taxon>
        <taxon>Alphaproteobacteria</taxon>
        <taxon>Caulobacterales</taxon>
        <taxon>Caulobacteraceae</taxon>
        <taxon>Phenylobacterium</taxon>
    </lineage>
</organism>
<dbReference type="PANTHER" id="PTHR38600">
    <property type="entry name" value="TRANSCRIPTIONAL REGULATORY PROTEIN"/>
    <property type="match status" value="1"/>
</dbReference>
<dbReference type="InterPro" id="IPR011991">
    <property type="entry name" value="ArsR-like_HTH"/>
</dbReference>
<dbReference type="CDD" id="cd00090">
    <property type="entry name" value="HTH_ARSR"/>
    <property type="match status" value="1"/>
</dbReference>
<dbReference type="InterPro" id="IPR036390">
    <property type="entry name" value="WH_DNA-bd_sf"/>
</dbReference>
<dbReference type="GO" id="GO:0003700">
    <property type="term" value="F:DNA-binding transcription factor activity"/>
    <property type="evidence" value="ECO:0007669"/>
    <property type="project" value="InterPro"/>
</dbReference>
<dbReference type="RefSeq" id="WP_111515138.1">
    <property type="nucleotide sequence ID" value="NZ_QFYR01000002.1"/>
</dbReference>
<dbReference type="AlphaFoldDB" id="A0A328ADE6"/>
<name>A0A328ADE6_9CAUL</name>